<dbReference type="InterPro" id="IPR018775">
    <property type="entry name" value="RlaP"/>
</dbReference>
<accession>A0A8J7J0D4</accession>
<gene>
    <name evidence="1" type="ORF">H1D41_16655</name>
</gene>
<evidence type="ECO:0000313" key="1">
    <source>
        <dbReference type="EMBL" id="MBI1495274.1"/>
    </source>
</evidence>
<comment type="caution">
    <text evidence="1">The sequence shown here is derived from an EMBL/GenBank/DDBJ whole genome shotgun (WGS) entry which is preliminary data.</text>
</comment>
<proteinExistence type="predicted"/>
<dbReference type="RefSeq" id="WP_228849987.1">
    <property type="nucleotide sequence ID" value="NZ_JADCKQ010000017.1"/>
</dbReference>
<dbReference type="Proteomes" id="UP000640583">
    <property type="component" value="Unassembled WGS sequence"/>
</dbReference>
<dbReference type="AlphaFoldDB" id="A0A8J7J0D4"/>
<organism evidence="1 2">
    <name type="scientific">Halocynthiibacter styelae</name>
    <dbReference type="NCBI Taxonomy" id="2761955"/>
    <lineage>
        <taxon>Bacteria</taxon>
        <taxon>Pseudomonadati</taxon>
        <taxon>Pseudomonadota</taxon>
        <taxon>Alphaproteobacteria</taxon>
        <taxon>Rhodobacterales</taxon>
        <taxon>Paracoccaceae</taxon>
        <taxon>Halocynthiibacter</taxon>
    </lineage>
</organism>
<reference evidence="1" key="1">
    <citation type="submission" date="2020-10" db="EMBL/GenBank/DDBJ databases">
        <title>Paenihalocynthiibacter styelae gen. nov., sp. nov., isolated from stalked sea squirt Styela clava.</title>
        <authorList>
            <person name="Kim Y.-O."/>
            <person name="Yoon J.-H."/>
        </authorList>
    </citation>
    <scope>NUCLEOTIDE SEQUENCE</scope>
    <source>
        <strain evidence="1">MYP1-1</strain>
    </source>
</reference>
<keyword evidence="2" id="KW-1185">Reference proteome</keyword>
<name>A0A8J7J0D4_9RHOB</name>
<dbReference type="EMBL" id="JADCKQ010000017">
    <property type="protein sequence ID" value="MBI1495274.1"/>
    <property type="molecule type" value="Genomic_DNA"/>
</dbReference>
<dbReference type="SUPFAM" id="SSF81301">
    <property type="entry name" value="Nucleotidyltransferase"/>
    <property type="match status" value="1"/>
</dbReference>
<dbReference type="PANTHER" id="PTHR34817:SF2">
    <property type="entry name" value="NUCLEOTIDYLTRANSFERASE"/>
    <property type="match status" value="1"/>
</dbReference>
<dbReference type="Pfam" id="PF10127">
    <property type="entry name" value="RlaP"/>
    <property type="match status" value="1"/>
</dbReference>
<dbReference type="InterPro" id="IPR043519">
    <property type="entry name" value="NT_sf"/>
</dbReference>
<evidence type="ECO:0000313" key="2">
    <source>
        <dbReference type="Proteomes" id="UP000640583"/>
    </source>
</evidence>
<protein>
    <submittedName>
        <fullName evidence="1">Nucleotidyltransferase domain-containing protein</fullName>
    </submittedName>
</protein>
<dbReference type="PANTHER" id="PTHR34817">
    <property type="entry name" value="NUCLEOTIDYLTRANSFERASE"/>
    <property type="match status" value="1"/>
</dbReference>
<sequence>MSILPDVVSPQMQELIKARMKDIEAEENIRVLFAIESGSRAWGFHSPDSDYDVRFVYARPLDWHLSLQKKRDVVERPIDDELDISGWELSKTLQLIMGSNAVVPEWLQSPIVYSAVPEAVQDLTDFCRVALDRRSVTWHYLSLMERQQSRLYGPDGEVRLKRYFYILRPTLALRWMRLHDKAVAPMNMDVLVAGCDLTERVQKDLAELTEQKKQAREKAFVTSVAESLVTLVAEEEALARDWLAATRSDKSCDALWQQADHLHMKWTQEAFR</sequence>